<sequence>MQSMCVFAIPQFHFLTSLFSLIYLVLQIENSSEQWLSIIFAVLQFITCLVILGLSYTRPKHKMKKTYIICLVCLFLGISLYLLIVNFQKDCLVLIILQMLSVGMISSLLILPNKLIGIVIQIQIYVVAVGLDLMSLYLYYFMSKFNLNRAISVVGSGGMEIITLVLCIICQRNPQNRLADEVHLIIGFYIFCELFVSCTFIAECIDQNMNIYLIGLTILKISNMFLDLILYSFVKLNYPENQIKPGRVDIENPPQKMDLRSVATRETLSEYSTIQQKNAQESNGVVRKACPSIQWIQYLLKIY</sequence>
<reference evidence="2" key="1">
    <citation type="submission" date="2021-01" db="EMBL/GenBank/DDBJ databases">
        <authorList>
            <consortium name="Genoscope - CEA"/>
            <person name="William W."/>
        </authorList>
    </citation>
    <scope>NUCLEOTIDE SEQUENCE</scope>
</reference>
<dbReference type="EMBL" id="CAJJDN010000182">
    <property type="protein sequence ID" value="CAD8128002.1"/>
    <property type="molecule type" value="Genomic_DNA"/>
</dbReference>
<gene>
    <name evidence="2" type="ORF">PSON_ATCC_30995.1.T1820027</name>
</gene>
<feature type="transmembrane region" description="Helical" evidence="1">
    <location>
        <begin position="118"/>
        <end position="138"/>
    </location>
</feature>
<dbReference type="Proteomes" id="UP000692954">
    <property type="component" value="Unassembled WGS sequence"/>
</dbReference>
<accession>A0A8S1RL45</accession>
<name>A0A8S1RL45_9CILI</name>
<feature type="transmembrane region" description="Helical" evidence="1">
    <location>
        <begin position="12"/>
        <end position="28"/>
    </location>
</feature>
<evidence type="ECO:0000313" key="2">
    <source>
        <dbReference type="EMBL" id="CAD8128002.1"/>
    </source>
</evidence>
<keyword evidence="1" id="KW-0472">Membrane</keyword>
<proteinExistence type="predicted"/>
<protein>
    <recommendedName>
        <fullName evidence="4">Transmembrane protein</fullName>
    </recommendedName>
</protein>
<organism evidence="2 3">
    <name type="scientific">Paramecium sonneborni</name>
    <dbReference type="NCBI Taxonomy" id="65129"/>
    <lineage>
        <taxon>Eukaryota</taxon>
        <taxon>Sar</taxon>
        <taxon>Alveolata</taxon>
        <taxon>Ciliophora</taxon>
        <taxon>Intramacronucleata</taxon>
        <taxon>Oligohymenophorea</taxon>
        <taxon>Peniculida</taxon>
        <taxon>Parameciidae</taxon>
        <taxon>Paramecium</taxon>
    </lineage>
</organism>
<keyword evidence="1" id="KW-0812">Transmembrane</keyword>
<keyword evidence="1" id="KW-1133">Transmembrane helix</keyword>
<evidence type="ECO:0000256" key="1">
    <source>
        <dbReference type="SAM" id="Phobius"/>
    </source>
</evidence>
<feature type="transmembrane region" description="Helical" evidence="1">
    <location>
        <begin position="66"/>
        <end position="86"/>
    </location>
</feature>
<keyword evidence="3" id="KW-1185">Reference proteome</keyword>
<dbReference type="AlphaFoldDB" id="A0A8S1RL45"/>
<feature type="transmembrane region" description="Helical" evidence="1">
    <location>
        <begin position="182"/>
        <end position="205"/>
    </location>
</feature>
<feature type="transmembrane region" description="Helical" evidence="1">
    <location>
        <begin position="92"/>
        <end position="111"/>
    </location>
</feature>
<evidence type="ECO:0008006" key="4">
    <source>
        <dbReference type="Google" id="ProtNLM"/>
    </source>
</evidence>
<feature type="transmembrane region" description="Helical" evidence="1">
    <location>
        <begin position="34"/>
        <end position="54"/>
    </location>
</feature>
<evidence type="ECO:0000313" key="3">
    <source>
        <dbReference type="Proteomes" id="UP000692954"/>
    </source>
</evidence>
<comment type="caution">
    <text evidence="2">The sequence shown here is derived from an EMBL/GenBank/DDBJ whole genome shotgun (WGS) entry which is preliminary data.</text>
</comment>
<feature type="transmembrane region" description="Helical" evidence="1">
    <location>
        <begin position="150"/>
        <end position="170"/>
    </location>
</feature>
<dbReference type="OrthoDB" id="306256at2759"/>
<feature type="transmembrane region" description="Helical" evidence="1">
    <location>
        <begin position="211"/>
        <end position="234"/>
    </location>
</feature>